<dbReference type="RefSeq" id="WP_249832410.1">
    <property type="nucleotide sequence ID" value="NZ_JAMGBE010000004.1"/>
</dbReference>
<comment type="cofactor">
    <cofactor evidence="1 11">
        <name>FAD</name>
        <dbReference type="ChEBI" id="CHEBI:57692"/>
    </cofactor>
</comment>
<dbReference type="SMART" id="SM01228">
    <property type="entry name" value="GIDA_assoc_3"/>
    <property type="match status" value="1"/>
</dbReference>
<evidence type="ECO:0000256" key="9">
    <source>
        <dbReference type="ARBA" id="ARBA00025948"/>
    </source>
</evidence>
<dbReference type="Proteomes" id="UP001165342">
    <property type="component" value="Unassembled WGS sequence"/>
</dbReference>
<dbReference type="InterPro" id="IPR047001">
    <property type="entry name" value="MnmG_C_subdom"/>
</dbReference>
<reference evidence="13" key="1">
    <citation type="submission" date="2022-05" db="EMBL/GenBank/DDBJ databases">
        <authorList>
            <person name="Jo J.-H."/>
            <person name="Im W.-T."/>
        </authorList>
    </citation>
    <scope>NUCLEOTIDE SEQUENCE</scope>
    <source>
        <strain evidence="13">SE220</strain>
    </source>
</reference>
<dbReference type="SUPFAM" id="SSF51905">
    <property type="entry name" value="FAD/NAD(P)-binding domain"/>
    <property type="match status" value="1"/>
</dbReference>
<keyword evidence="6 11" id="KW-0819">tRNA processing</keyword>
<keyword evidence="11" id="KW-0963">Cytoplasm</keyword>
<dbReference type="Gene3D" id="3.50.50.60">
    <property type="entry name" value="FAD/NAD(P)-binding domain"/>
    <property type="match status" value="2"/>
</dbReference>
<dbReference type="PRINTS" id="PR00411">
    <property type="entry name" value="PNDRDTASEI"/>
</dbReference>
<accession>A0ABT0S4Y0</accession>
<evidence type="ECO:0000256" key="6">
    <source>
        <dbReference type="ARBA" id="ARBA00022694"/>
    </source>
</evidence>
<evidence type="ECO:0000256" key="4">
    <source>
        <dbReference type="ARBA" id="ARBA00020461"/>
    </source>
</evidence>
<evidence type="ECO:0000256" key="8">
    <source>
        <dbReference type="ARBA" id="ARBA00023027"/>
    </source>
</evidence>
<evidence type="ECO:0000256" key="5">
    <source>
        <dbReference type="ARBA" id="ARBA00022630"/>
    </source>
</evidence>
<evidence type="ECO:0000313" key="14">
    <source>
        <dbReference type="Proteomes" id="UP001165342"/>
    </source>
</evidence>
<comment type="caution">
    <text evidence="13">The sequence shown here is derived from an EMBL/GenBank/DDBJ whole genome shotgun (WGS) entry which is preliminary data.</text>
</comment>
<feature type="domain" description="tRNA uridine 5-carboxymethylaminomethyl modification enzyme C-terminal subdomain" evidence="12">
    <location>
        <begin position="475"/>
        <end position="546"/>
    </location>
</feature>
<comment type="subcellular location">
    <subcellularLocation>
        <location evidence="11">Cytoplasm</location>
    </subcellularLocation>
</comment>
<dbReference type="InterPro" id="IPR026904">
    <property type="entry name" value="MnmG_C"/>
</dbReference>
<dbReference type="PROSITE" id="PS01281">
    <property type="entry name" value="GIDA_2"/>
    <property type="match status" value="1"/>
</dbReference>
<proteinExistence type="inferred from homology"/>
<dbReference type="Pfam" id="PF01134">
    <property type="entry name" value="GIDA"/>
    <property type="match status" value="1"/>
</dbReference>
<dbReference type="Pfam" id="PF13932">
    <property type="entry name" value="SAM_GIDA_C"/>
    <property type="match status" value="1"/>
</dbReference>
<evidence type="ECO:0000313" key="13">
    <source>
        <dbReference type="EMBL" id="MCL6730922.1"/>
    </source>
</evidence>
<sequence length="553" mass="59819">MFDVLVIGAGHAGCEAAAAAARRGARVGLLTFRPDDAGQMSCNPSIGGVGKGHLVRELDVFDGLMARAADCAAIHRRMLNRSKGPAVWGPRVQADRKLYRSAIAKSVAENGVQLVIAEARKLLLGNGRIAGIETDQGVIECSALVIATGTFLDARMFIGEAIFEGGRRGERSSAALAVQVREIGLAQGRLKTGTPPRLDGRTIDWSRMQDQPSDEESWSMSALDAGVRQPQLSCAITRTSAQTHEIIAANFDRSPLFAGTIEGRGPRYCPSIEDKVKRFGDRDGHQIFLEPEGLDDFLVYPNGISTSLPADVQLQFVRSIDGLERAEIVRPGYAVEYEFVDPRTLNGTLEVGNIPGLFLAGQINGTTGYEEAAAQGLLAGLNAAARALSLDEVRLDRRTSYIGVMVDDLTLQGVSEPYRMMTARAEYRLALRADNATARLGPTALAADSVTPRRRRSILDRLERGPNAAEAEADRLYAPYLERQQREWDAVRTDATAWIPRTLDYATVPGLSNEMVERLSLARPETIDHASRVPGVTPAALSALYVAATRRAA</sequence>
<feature type="binding site" evidence="11">
    <location>
        <begin position="8"/>
        <end position="13"/>
    </location>
    <ligand>
        <name>FAD</name>
        <dbReference type="ChEBI" id="CHEBI:57692"/>
    </ligand>
</feature>
<evidence type="ECO:0000256" key="1">
    <source>
        <dbReference type="ARBA" id="ARBA00001974"/>
    </source>
</evidence>
<comment type="similarity">
    <text evidence="3 11">Belongs to the MnmG family.</text>
</comment>
<dbReference type="InterPro" id="IPR036188">
    <property type="entry name" value="FAD/NAD-bd_sf"/>
</dbReference>
<dbReference type="InterPro" id="IPR002218">
    <property type="entry name" value="MnmG-rel"/>
</dbReference>
<evidence type="ECO:0000256" key="11">
    <source>
        <dbReference type="HAMAP-Rule" id="MF_00129"/>
    </source>
</evidence>
<feature type="binding site" evidence="11">
    <location>
        <begin position="265"/>
        <end position="279"/>
    </location>
    <ligand>
        <name>NAD(+)</name>
        <dbReference type="ChEBI" id="CHEBI:57540"/>
    </ligand>
</feature>
<keyword evidence="7 11" id="KW-0274">FAD</keyword>
<dbReference type="HAMAP" id="MF_00129">
    <property type="entry name" value="MnmG_GidA"/>
    <property type="match status" value="1"/>
</dbReference>
<evidence type="ECO:0000259" key="12">
    <source>
        <dbReference type="SMART" id="SM01228"/>
    </source>
</evidence>
<dbReference type="InterPro" id="IPR004416">
    <property type="entry name" value="MnmG"/>
</dbReference>
<evidence type="ECO:0000256" key="3">
    <source>
        <dbReference type="ARBA" id="ARBA00007653"/>
    </source>
</evidence>
<dbReference type="PROSITE" id="PS01280">
    <property type="entry name" value="GIDA_1"/>
    <property type="match status" value="1"/>
</dbReference>
<evidence type="ECO:0000256" key="2">
    <source>
        <dbReference type="ARBA" id="ARBA00003717"/>
    </source>
</evidence>
<keyword evidence="5 11" id="KW-0285">Flavoprotein</keyword>
<dbReference type="EMBL" id="JAMGBE010000004">
    <property type="protein sequence ID" value="MCL6730922.1"/>
    <property type="molecule type" value="Genomic_DNA"/>
</dbReference>
<evidence type="ECO:0000256" key="10">
    <source>
        <dbReference type="ARBA" id="ARBA00031800"/>
    </source>
</evidence>
<dbReference type="PANTHER" id="PTHR11806:SF0">
    <property type="entry name" value="PROTEIN MTO1 HOMOLOG, MITOCHONDRIAL"/>
    <property type="match status" value="1"/>
</dbReference>
<organism evidence="13 14">
    <name type="scientific">Sphingomonas hankyongi</name>
    <dbReference type="NCBI Taxonomy" id="2908209"/>
    <lineage>
        <taxon>Bacteria</taxon>
        <taxon>Pseudomonadati</taxon>
        <taxon>Pseudomonadota</taxon>
        <taxon>Alphaproteobacteria</taxon>
        <taxon>Sphingomonadales</taxon>
        <taxon>Sphingomonadaceae</taxon>
        <taxon>Sphingomonas</taxon>
    </lineage>
</organism>
<dbReference type="InterPro" id="IPR040131">
    <property type="entry name" value="MnmG_N"/>
</dbReference>
<comment type="caution">
    <text evidence="11">Lacks conserved residue(s) required for the propagation of feature annotation.</text>
</comment>
<keyword evidence="14" id="KW-1185">Reference proteome</keyword>
<name>A0ABT0S4Y0_9SPHN</name>
<comment type="function">
    <text evidence="2 11">NAD-binding protein involved in the addition of a carboxymethylaminomethyl (cmnm) group at the wobble position (U34) of certain tRNAs, forming tRNA-cmnm(5)s(2)U34.</text>
</comment>
<evidence type="ECO:0000256" key="7">
    <source>
        <dbReference type="ARBA" id="ARBA00022827"/>
    </source>
</evidence>
<dbReference type="NCBIfam" id="TIGR00136">
    <property type="entry name" value="mnmG_gidA"/>
    <property type="match status" value="1"/>
</dbReference>
<keyword evidence="8 11" id="KW-0520">NAD</keyword>
<dbReference type="InterPro" id="IPR020595">
    <property type="entry name" value="MnmG-rel_CS"/>
</dbReference>
<comment type="subunit">
    <text evidence="9 11">Homodimer. Heterotetramer of two MnmE and two MnmG subunits.</text>
</comment>
<protein>
    <recommendedName>
        <fullName evidence="4 11">tRNA uridine 5-carboxymethylaminomethyl modification enzyme MnmG</fullName>
    </recommendedName>
    <alternativeName>
        <fullName evidence="10 11">Glucose-inhibited division protein A</fullName>
    </alternativeName>
</protein>
<dbReference type="Gene3D" id="1.10.150.570">
    <property type="entry name" value="GidA associated domain, C-terminal subdomain"/>
    <property type="match status" value="1"/>
</dbReference>
<dbReference type="InterPro" id="IPR044920">
    <property type="entry name" value="MnmG_C_subdom_sf"/>
</dbReference>
<gene>
    <name evidence="11 13" type="primary">mnmG</name>
    <name evidence="11" type="synonym">gidA</name>
    <name evidence="13" type="ORF">LZ538_12815</name>
</gene>
<dbReference type="PANTHER" id="PTHR11806">
    <property type="entry name" value="GLUCOSE INHIBITED DIVISION PROTEIN A"/>
    <property type="match status" value="1"/>
</dbReference>